<evidence type="ECO:0000256" key="1">
    <source>
        <dbReference type="SAM" id="MobiDB-lite"/>
    </source>
</evidence>
<evidence type="ECO:0000256" key="2">
    <source>
        <dbReference type="SAM" id="Phobius"/>
    </source>
</evidence>
<dbReference type="Proteomes" id="UP000664617">
    <property type="component" value="Unassembled WGS sequence"/>
</dbReference>
<evidence type="ECO:0000313" key="4">
    <source>
        <dbReference type="Proteomes" id="UP000664617"/>
    </source>
</evidence>
<evidence type="ECO:0000313" key="3">
    <source>
        <dbReference type="EMBL" id="MBO0610926.1"/>
    </source>
</evidence>
<dbReference type="RefSeq" id="WP_207276896.1">
    <property type="nucleotide sequence ID" value="NZ_JAFMPK010000048.1"/>
</dbReference>
<dbReference type="PROSITE" id="PS51257">
    <property type="entry name" value="PROKAR_LIPOPROTEIN"/>
    <property type="match status" value="1"/>
</dbReference>
<feature type="transmembrane region" description="Helical" evidence="2">
    <location>
        <begin position="72"/>
        <end position="91"/>
    </location>
</feature>
<evidence type="ECO:0008006" key="5">
    <source>
        <dbReference type="Google" id="ProtNLM"/>
    </source>
</evidence>
<reference evidence="4" key="1">
    <citation type="submission" date="2023-07" db="EMBL/GenBank/DDBJ databases">
        <title>Myceligenerans salitolerans sp. nov., a halotolerant actinomycete isolated from a salt lake in Xinjiang, China.</title>
        <authorList>
            <person name="Guan T."/>
        </authorList>
    </citation>
    <scope>NUCLEOTIDE SEQUENCE [LARGE SCALE GENOMIC DNA]</scope>
    <source>
        <strain evidence="4">XHU 5031</strain>
    </source>
</reference>
<keyword evidence="2" id="KW-0812">Transmembrane</keyword>
<proteinExistence type="predicted"/>
<sequence>MSRGAFEAVASKQIGYAAQAVALAVIILLGLACGFVKRPGQRWMSAAVHLFLTVELISVAYVIFTSTTIDPWSYVLVMTLFVSLIWAYGALQFDGLARTNVMAWLAAAALVSVAVAAIQQAGLLLDVFPGNDLSSLGGTVRPAAITGSYLHYPLAVALICFAFVQAWASTRRGWYGIVALILAVAVAASFSRSGMVILAVGVLCYFLLSATLSQRMRLAFMVILVATLAAVAFEGTPYWNRYVGGLDSGAAGNQVRITKWFTGMEYWLDSPLLTGGYTGHFTNVTGNLGGEAGGVLESGLIQQLVSFGLVGTIAFYLLMAGVVLAVRPGHRWLRAGLIGAMLQTLVYQSIEVVPFMVLFCLMPLVSTHLGRSRPATGESRPGVALSQSAHRRTGQVLRAPGLPARQPSDNQRTVSDQPWARR</sequence>
<keyword evidence="2" id="KW-1133">Transmembrane helix</keyword>
<comment type="caution">
    <text evidence="3">The sequence shown here is derived from an EMBL/GenBank/DDBJ whole genome shotgun (WGS) entry which is preliminary data.</text>
</comment>
<name>A0ABS3ID22_9MICO</name>
<dbReference type="InterPro" id="IPR051533">
    <property type="entry name" value="WaaL-like"/>
</dbReference>
<feature type="compositionally biased region" description="Polar residues" evidence="1">
    <location>
        <begin position="407"/>
        <end position="416"/>
    </location>
</feature>
<feature type="transmembrane region" description="Helical" evidence="2">
    <location>
        <begin position="103"/>
        <end position="129"/>
    </location>
</feature>
<feature type="transmembrane region" description="Helical" evidence="2">
    <location>
        <begin position="219"/>
        <end position="239"/>
    </location>
</feature>
<feature type="transmembrane region" description="Helical" evidence="2">
    <location>
        <begin position="16"/>
        <end position="36"/>
    </location>
</feature>
<dbReference type="PANTHER" id="PTHR37422">
    <property type="entry name" value="TEICHURONIC ACID BIOSYNTHESIS PROTEIN TUAE"/>
    <property type="match status" value="1"/>
</dbReference>
<keyword evidence="2" id="KW-0472">Membrane</keyword>
<feature type="transmembrane region" description="Helical" evidence="2">
    <location>
        <begin position="48"/>
        <end position="66"/>
    </location>
</feature>
<organism evidence="3 4">
    <name type="scientific">Myceligenerans salitolerans</name>
    <dbReference type="NCBI Taxonomy" id="1230528"/>
    <lineage>
        <taxon>Bacteria</taxon>
        <taxon>Bacillati</taxon>
        <taxon>Actinomycetota</taxon>
        <taxon>Actinomycetes</taxon>
        <taxon>Micrococcales</taxon>
        <taxon>Promicromonosporaceae</taxon>
        <taxon>Myceligenerans</taxon>
    </lineage>
</organism>
<feature type="transmembrane region" description="Helical" evidence="2">
    <location>
        <begin position="174"/>
        <end position="190"/>
    </location>
</feature>
<dbReference type="EMBL" id="JAFMPK010000048">
    <property type="protein sequence ID" value="MBO0610926.1"/>
    <property type="molecule type" value="Genomic_DNA"/>
</dbReference>
<dbReference type="PANTHER" id="PTHR37422:SF13">
    <property type="entry name" value="LIPOPOLYSACCHARIDE BIOSYNTHESIS PROTEIN PA4999-RELATED"/>
    <property type="match status" value="1"/>
</dbReference>
<feature type="transmembrane region" description="Helical" evidence="2">
    <location>
        <begin position="304"/>
        <end position="325"/>
    </location>
</feature>
<gene>
    <name evidence="3" type="ORF">J0911_18025</name>
</gene>
<accession>A0ABS3ID22</accession>
<feature type="region of interest" description="Disordered" evidence="1">
    <location>
        <begin position="371"/>
        <end position="422"/>
    </location>
</feature>
<feature type="transmembrane region" description="Helical" evidence="2">
    <location>
        <begin position="149"/>
        <end position="167"/>
    </location>
</feature>
<protein>
    <recommendedName>
        <fullName evidence="5">O-Antigen ligase</fullName>
    </recommendedName>
</protein>
<keyword evidence="4" id="KW-1185">Reference proteome</keyword>
<feature type="transmembrane region" description="Helical" evidence="2">
    <location>
        <begin position="196"/>
        <end position="212"/>
    </location>
</feature>